<reference evidence="2" key="1">
    <citation type="journal article" date="2019" name="Int. J. Syst. Evol. Microbiol.">
        <title>The Global Catalogue of Microorganisms (GCM) 10K type strain sequencing project: providing services to taxonomists for standard genome sequencing and annotation.</title>
        <authorList>
            <consortium name="The Broad Institute Genomics Platform"/>
            <consortium name="The Broad Institute Genome Sequencing Center for Infectious Disease"/>
            <person name="Wu L."/>
            <person name="Ma J."/>
        </authorList>
    </citation>
    <scope>NUCLEOTIDE SEQUENCE [LARGE SCALE GENOMIC DNA]</scope>
    <source>
        <strain evidence="2">LMG 29894</strain>
    </source>
</reference>
<dbReference type="EMBL" id="JBHSBU010000004">
    <property type="protein sequence ID" value="MFC4161970.1"/>
    <property type="molecule type" value="Genomic_DNA"/>
</dbReference>
<accession>A0ABV8MX57</accession>
<sequence length="106" mass="11552">MPVANAMPQPTAWAIVEPGAVRYLRVTQDLVEAKTIASRLPGHLELPIRPLYETPPTLAAMATRIAELEQMLAACNPWNSEELVALDSALVQLEADPKPKAQKVLT</sequence>
<name>A0ABV8MX57_9NEIS</name>
<protein>
    <submittedName>
        <fullName evidence="1">Uncharacterized protein</fullName>
    </submittedName>
</protein>
<evidence type="ECO:0000313" key="2">
    <source>
        <dbReference type="Proteomes" id="UP001595791"/>
    </source>
</evidence>
<dbReference type="RefSeq" id="WP_378168685.1">
    <property type="nucleotide sequence ID" value="NZ_JBHSBU010000004.1"/>
</dbReference>
<keyword evidence="2" id="KW-1185">Reference proteome</keyword>
<comment type="caution">
    <text evidence="1">The sequence shown here is derived from an EMBL/GenBank/DDBJ whole genome shotgun (WGS) entry which is preliminary data.</text>
</comment>
<evidence type="ECO:0000313" key="1">
    <source>
        <dbReference type="EMBL" id="MFC4161970.1"/>
    </source>
</evidence>
<proteinExistence type="predicted"/>
<dbReference type="Proteomes" id="UP001595791">
    <property type="component" value="Unassembled WGS sequence"/>
</dbReference>
<gene>
    <name evidence="1" type="ORF">ACFOW7_21780</name>
</gene>
<organism evidence="1 2">
    <name type="scientific">Chitinimonas lacunae</name>
    <dbReference type="NCBI Taxonomy" id="1963018"/>
    <lineage>
        <taxon>Bacteria</taxon>
        <taxon>Pseudomonadati</taxon>
        <taxon>Pseudomonadota</taxon>
        <taxon>Betaproteobacteria</taxon>
        <taxon>Neisseriales</taxon>
        <taxon>Chitinibacteraceae</taxon>
        <taxon>Chitinimonas</taxon>
    </lineage>
</organism>